<keyword evidence="2" id="KW-0732">Signal</keyword>
<feature type="chain" id="PRO_5046083043" evidence="2">
    <location>
        <begin position="20"/>
        <end position="235"/>
    </location>
</feature>
<evidence type="ECO:0000256" key="2">
    <source>
        <dbReference type="SAM" id="SignalP"/>
    </source>
</evidence>
<proteinExistence type="predicted"/>
<dbReference type="Proteomes" id="UP001560019">
    <property type="component" value="Unassembled WGS sequence"/>
</dbReference>
<dbReference type="EMBL" id="JBEHHI010000001">
    <property type="protein sequence ID" value="MEX5727004.1"/>
    <property type="molecule type" value="Genomic_DNA"/>
</dbReference>
<dbReference type="RefSeq" id="WP_125403500.1">
    <property type="nucleotide sequence ID" value="NZ_JBEHHI010000001.1"/>
</dbReference>
<sequence>MRAGAAWLLAALVAGPAAGQGIEAAPHDALAPLLDGRIDFEELPALPEPGHNLNHGLAVIGARLGERFAGQRLAEAPGPEDGRHDAPEGRPDAPLALETGAPGRGLSVSFHRAFGSNALYPLGPVGWPAEDGRGEGSAAVLFTRDACAVTLRLHTEYVDALGTNTAHRGDVSFAFYGRDGRLMARLARRPGGGISGFGFRTETGAPAIAGLLVTNLDPGGIALDDIRFGCLPLTG</sequence>
<evidence type="ECO:0000256" key="1">
    <source>
        <dbReference type="SAM" id="MobiDB-lite"/>
    </source>
</evidence>
<organism evidence="3 4">
    <name type="scientific">Rhodovulum iodosum</name>
    <dbReference type="NCBI Taxonomy" id="68291"/>
    <lineage>
        <taxon>Bacteria</taxon>
        <taxon>Pseudomonadati</taxon>
        <taxon>Pseudomonadota</taxon>
        <taxon>Alphaproteobacteria</taxon>
        <taxon>Rhodobacterales</taxon>
        <taxon>Paracoccaceae</taxon>
        <taxon>Rhodovulum</taxon>
    </lineage>
</organism>
<evidence type="ECO:0000313" key="4">
    <source>
        <dbReference type="Proteomes" id="UP001560019"/>
    </source>
</evidence>
<reference evidence="3 4" key="1">
    <citation type="submission" date="2024-06" db="EMBL/GenBank/DDBJ databases">
        <title>Genome of Rhodovulum iodosum, a marine photoferrotroph.</title>
        <authorList>
            <person name="Bianchini G."/>
            <person name="Nikeleit V."/>
            <person name="Kappler A."/>
            <person name="Bryce C."/>
            <person name="Sanchez-Baracaldo P."/>
        </authorList>
    </citation>
    <scope>NUCLEOTIDE SEQUENCE [LARGE SCALE GENOMIC DNA]</scope>
    <source>
        <strain evidence="3 4">UT/N1</strain>
    </source>
</reference>
<protein>
    <submittedName>
        <fullName evidence="3">Uncharacterized protein</fullName>
    </submittedName>
</protein>
<evidence type="ECO:0000313" key="3">
    <source>
        <dbReference type="EMBL" id="MEX5727004.1"/>
    </source>
</evidence>
<accession>A0ABV3XNV9</accession>
<gene>
    <name evidence="3" type="ORF">Ga0609869_000357</name>
</gene>
<feature type="region of interest" description="Disordered" evidence="1">
    <location>
        <begin position="74"/>
        <end position="98"/>
    </location>
</feature>
<keyword evidence="4" id="KW-1185">Reference proteome</keyword>
<feature type="signal peptide" evidence="2">
    <location>
        <begin position="1"/>
        <end position="19"/>
    </location>
</feature>
<feature type="compositionally biased region" description="Basic and acidic residues" evidence="1">
    <location>
        <begin position="80"/>
        <end position="91"/>
    </location>
</feature>
<name>A0ABV3XNV9_9RHOB</name>
<comment type="caution">
    <text evidence="3">The sequence shown here is derived from an EMBL/GenBank/DDBJ whole genome shotgun (WGS) entry which is preliminary data.</text>
</comment>